<organism evidence="3 4">
    <name type="scientific">Seminavis robusta</name>
    <dbReference type="NCBI Taxonomy" id="568900"/>
    <lineage>
        <taxon>Eukaryota</taxon>
        <taxon>Sar</taxon>
        <taxon>Stramenopiles</taxon>
        <taxon>Ochrophyta</taxon>
        <taxon>Bacillariophyta</taxon>
        <taxon>Bacillariophyceae</taxon>
        <taxon>Bacillariophycidae</taxon>
        <taxon>Naviculales</taxon>
        <taxon>Naviculaceae</taxon>
        <taxon>Seminavis</taxon>
    </lineage>
</organism>
<evidence type="ECO:0000256" key="2">
    <source>
        <dbReference type="SAM" id="SignalP"/>
    </source>
</evidence>
<evidence type="ECO:0000313" key="4">
    <source>
        <dbReference type="Proteomes" id="UP001153069"/>
    </source>
</evidence>
<keyword evidence="1" id="KW-0472">Membrane</keyword>
<reference evidence="3" key="1">
    <citation type="submission" date="2020-06" db="EMBL/GenBank/DDBJ databases">
        <authorList>
            <consortium name="Plant Systems Biology data submission"/>
        </authorList>
    </citation>
    <scope>NUCLEOTIDE SEQUENCE</scope>
    <source>
        <strain evidence="3">D6</strain>
    </source>
</reference>
<dbReference type="AlphaFoldDB" id="A0A9N8HHH6"/>
<keyword evidence="2" id="KW-0732">Signal</keyword>
<keyword evidence="1" id="KW-1133">Transmembrane helix</keyword>
<protein>
    <submittedName>
        <fullName evidence="3">Uncharacterized protein</fullName>
    </submittedName>
</protein>
<keyword evidence="4" id="KW-1185">Reference proteome</keyword>
<evidence type="ECO:0000313" key="3">
    <source>
        <dbReference type="EMBL" id="CAB9512455.1"/>
    </source>
</evidence>
<accession>A0A9N8HHH6</accession>
<gene>
    <name evidence="3" type="ORF">SEMRO_537_G162371.1</name>
</gene>
<dbReference type="EMBL" id="CAICTM010000536">
    <property type="protein sequence ID" value="CAB9512455.1"/>
    <property type="molecule type" value="Genomic_DNA"/>
</dbReference>
<feature type="chain" id="PRO_5040337777" evidence="2">
    <location>
        <begin position="20"/>
        <end position="135"/>
    </location>
</feature>
<feature type="signal peptide" evidence="2">
    <location>
        <begin position="1"/>
        <end position="19"/>
    </location>
</feature>
<sequence>MSNRFLALALLLAFRGAYSFSPTRQSVARLQTRRLEVSGRSTLMLFETEESQETSESNGDAVKASLEEKMKNWEATEEEVKAATLGGVVPERADSFDLGLYVAFPFMIIGCLLFLAFPLLADKIDVSSVGPPPTS</sequence>
<evidence type="ECO:0000256" key="1">
    <source>
        <dbReference type="SAM" id="Phobius"/>
    </source>
</evidence>
<dbReference type="OrthoDB" id="45833at2759"/>
<dbReference type="Proteomes" id="UP001153069">
    <property type="component" value="Unassembled WGS sequence"/>
</dbReference>
<feature type="transmembrane region" description="Helical" evidence="1">
    <location>
        <begin position="98"/>
        <end position="121"/>
    </location>
</feature>
<proteinExistence type="predicted"/>
<name>A0A9N8HHH6_9STRA</name>
<comment type="caution">
    <text evidence="3">The sequence shown here is derived from an EMBL/GenBank/DDBJ whole genome shotgun (WGS) entry which is preliminary data.</text>
</comment>
<keyword evidence="1" id="KW-0812">Transmembrane</keyword>